<keyword evidence="1" id="KW-1133">Transmembrane helix</keyword>
<name>X1PPU6_9ZZZZ</name>
<keyword evidence="1" id="KW-0812">Transmembrane</keyword>
<accession>X1PPU6</accession>
<feature type="transmembrane region" description="Helical" evidence="1">
    <location>
        <begin position="14"/>
        <end position="33"/>
    </location>
</feature>
<evidence type="ECO:0000313" key="2">
    <source>
        <dbReference type="EMBL" id="GAI41070.1"/>
    </source>
</evidence>
<keyword evidence="1" id="KW-0472">Membrane</keyword>
<protein>
    <submittedName>
        <fullName evidence="2">Uncharacterized protein</fullName>
    </submittedName>
</protein>
<organism evidence="2">
    <name type="scientific">marine sediment metagenome</name>
    <dbReference type="NCBI Taxonomy" id="412755"/>
    <lineage>
        <taxon>unclassified sequences</taxon>
        <taxon>metagenomes</taxon>
        <taxon>ecological metagenomes</taxon>
    </lineage>
</organism>
<dbReference type="EMBL" id="BARV01033060">
    <property type="protein sequence ID" value="GAI41070.1"/>
    <property type="molecule type" value="Genomic_DNA"/>
</dbReference>
<dbReference type="AlphaFoldDB" id="X1PPU6"/>
<sequence>MDLSNFYAKKNHRLYLLIPAVLFILFLFLIFVWPTVPKGIDLQGGTLISIRSEKPIDAAEMQQLLSENFALLDLKVNSISGPSGNGVNIQYAGNETLLLAKSQLEQAKSQLASNPQAALESAKLVTNTLSPFIGISVLPPEPEKAVAMAEFYFVEANQNINQEMQQLIVSHFSLGDDVAFQKKEVSP</sequence>
<reference evidence="2" key="1">
    <citation type="journal article" date="2014" name="Front. Microbiol.">
        <title>High frequency of phylogenetically diverse reductive dehalogenase-homologous genes in deep subseafloor sedimentary metagenomes.</title>
        <authorList>
            <person name="Kawai M."/>
            <person name="Futagami T."/>
            <person name="Toyoda A."/>
            <person name="Takaki Y."/>
            <person name="Nishi S."/>
            <person name="Hori S."/>
            <person name="Arai W."/>
            <person name="Tsubouchi T."/>
            <person name="Morono Y."/>
            <person name="Uchiyama I."/>
            <person name="Ito T."/>
            <person name="Fujiyama A."/>
            <person name="Inagaki F."/>
            <person name="Takami H."/>
        </authorList>
    </citation>
    <scope>NUCLEOTIDE SEQUENCE</scope>
    <source>
        <strain evidence="2">Expedition CK06-06</strain>
    </source>
</reference>
<feature type="non-terminal residue" evidence="2">
    <location>
        <position position="187"/>
    </location>
</feature>
<proteinExistence type="predicted"/>
<evidence type="ECO:0000256" key="1">
    <source>
        <dbReference type="SAM" id="Phobius"/>
    </source>
</evidence>
<comment type="caution">
    <text evidence="2">The sequence shown here is derived from an EMBL/GenBank/DDBJ whole genome shotgun (WGS) entry which is preliminary data.</text>
</comment>
<gene>
    <name evidence="2" type="ORF">S06H3_52030</name>
</gene>